<evidence type="ECO:0000256" key="3">
    <source>
        <dbReference type="PIRSR" id="PIRSR001220-1"/>
    </source>
</evidence>
<dbReference type="PROSITE" id="PS51732">
    <property type="entry name" value="ASN_GLN_ASE_3"/>
    <property type="match status" value="1"/>
</dbReference>
<dbReference type="Gene3D" id="3.40.50.1170">
    <property type="entry name" value="L-asparaginase, N-terminal domain"/>
    <property type="match status" value="1"/>
</dbReference>
<dbReference type="InterPro" id="IPR037152">
    <property type="entry name" value="L-asparaginase_N_sf"/>
</dbReference>
<dbReference type="SUPFAM" id="SSF53774">
    <property type="entry name" value="Glutaminase/Asparaginase"/>
    <property type="match status" value="1"/>
</dbReference>
<dbReference type="Proteomes" id="UP000243799">
    <property type="component" value="Unassembled WGS sequence"/>
</dbReference>
<dbReference type="PANTHER" id="PTHR11707:SF28">
    <property type="entry name" value="60 KDA LYSOPHOSPHOLIPASE"/>
    <property type="match status" value="1"/>
</dbReference>
<reference evidence="7" key="1">
    <citation type="submission" date="2016-10" db="EMBL/GenBank/DDBJ databases">
        <authorList>
            <person name="Varghese N."/>
            <person name="Submissions S."/>
        </authorList>
    </citation>
    <scope>NUCLEOTIDE SEQUENCE [LARGE SCALE GENOMIC DNA]</scope>
    <source>
        <strain evidence="7">CGMCC 4.3568</strain>
    </source>
</reference>
<evidence type="ECO:0000256" key="1">
    <source>
        <dbReference type="ARBA" id="ARBA00010518"/>
    </source>
</evidence>
<dbReference type="RefSeq" id="WP_091672564.1">
    <property type="nucleotide sequence ID" value="NZ_FOKG01000005.1"/>
</dbReference>
<dbReference type="InterPro" id="IPR004550">
    <property type="entry name" value="AsnASE_II"/>
</dbReference>
<dbReference type="InterPro" id="IPR040919">
    <property type="entry name" value="Asparaginase_C"/>
</dbReference>
<dbReference type="InterPro" id="IPR006034">
    <property type="entry name" value="Asparaginase/glutaminase-like"/>
</dbReference>
<organism evidence="6 7">
    <name type="scientific">Amycolatopsis marina</name>
    <dbReference type="NCBI Taxonomy" id="490629"/>
    <lineage>
        <taxon>Bacteria</taxon>
        <taxon>Bacillati</taxon>
        <taxon>Actinomycetota</taxon>
        <taxon>Actinomycetes</taxon>
        <taxon>Pseudonocardiales</taxon>
        <taxon>Pseudonocardiaceae</taxon>
        <taxon>Amycolatopsis</taxon>
    </lineage>
</organism>
<evidence type="ECO:0000259" key="5">
    <source>
        <dbReference type="Pfam" id="PF17763"/>
    </source>
</evidence>
<evidence type="ECO:0000313" key="7">
    <source>
        <dbReference type="Proteomes" id="UP000243799"/>
    </source>
</evidence>
<dbReference type="GO" id="GO:0004067">
    <property type="term" value="F:asparaginase activity"/>
    <property type="evidence" value="ECO:0007669"/>
    <property type="project" value="UniProtKB-UniRule"/>
</dbReference>
<dbReference type="Pfam" id="PF17763">
    <property type="entry name" value="Asparaginase_C"/>
    <property type="match status" value="1"/>
</dbReference>
<dbReference type="PIRSF" id="PIRSF500176">
    <property type="entry name" value="L_ASNase"/>
    <property type="match status" value="1"/>
</dbReference>
<dbReference type="PIRSF" id="PIRSF001220">
    <property type="entry name" value="L-ASNase_gatD"/>
    <property type="match status" value="1"/>
</dbReference>
<dbReference type="PRINTS" id="PR00139">
    <property type="entry name" value="ASNGLNASE"/>
</dbReference>
<proteinExistence type="inferred from homology"/>
<dbReference type="SMART" id="SM00870">
    <property type="entry name" value="Asparaginase"/>
    <property type="match status" value="1"/>
</dbReference>
<dbReference type="InterPro" id="IPR027474">
    <property type="entry name" value="L-asparaginase_N"/>
</dbReference>
<dbReference type="Gene3D" id="3.40.50.40">
    <property type="match status" value="1"/>
</dbReference>
<protein>
    <submittedName>
        <fullName evidence="6">L-asparaginase</fullName>
    </submittedName>
</protein>
<dbReference type="AlphaFoldDB" id="A0A1I0YU72"/>
<feature type="domain" description="L-asparaginase N-terminal" evidence="4">
    <location>
        <begin position="4"/>
        <end position="189"/>
    </location>
</feature>
<dbReference type="CDD" id="cd08964">
    <property type="entry name" value="L-asparaginase_II"/>
    <property type="match status" value="1"/>
</dbReference>
<dbReference type="InterPro" id="IPR027473">
    <property type="entry name" value="L-asparaginase_C"/>
</dbReference>
<accession>A0A1I0YU72</accession>
<keyword evidence="2" id="KW-0378">Hydrolase</keyword>
<feature type="active site" description="O-isoaspartyl threonine intermediate" evidence="3">
    <location>
        <position position="12"/>
    </location>
</feature>
<gene>
    <name evidence="6" type="ORF">SAMN05216266_105277</name>
</gene>
<evidence type="ECO:0000256" key="2">
    <source>
        <dbReference type="ARBA" id="ARBA00022801"/>
    </source>
</evidence>
<evidence type="ECO:0000259" key="4">
    <source>
        <dbReference type="Pfam" id="PF00710"/>
    </source>
</evidence>
<comment type="similarity">
    <text evidence="1">Belongs to the asparaginase 1 family.</text>
</comment>
<name>A0A1I0YU72_9PSEU</name>
<dbReference type="OrthoDB" id="9788068at2"/>
<dbReference type="PANTHER" id="PTHR11707">
    <property type="entry name" value="L-ASPARAGINASE"/>
    <property type="match status" value="1"/>
</dbReference>
<dbReference type="GO" id="GO:0006528">
    <property type="term" value="P:asparagine metabolic process"/>
    <property type="evidence" value="ECO:0007669"/>
    <property type="project" value="InterPro"/>
</dbReference>
<dbReference type="InterPro" id="IPR036152">
    <property type="entry name" value="Asp/glu_Ase-like_sf"/>
</dbReference>
<dbReference type="STRING" id="490629.SAMN05216266_105277"/>
<evidence type="ECO:0000313" key="6">
    <source>
        <dbReference type="EMBL" id="SFB15838.1"/>
    </source>
</evidence>
<dbReference type="EMBL" id="FOKG01000005">
    <property type="protein sequence ID" value="SFB15838.1"/>
    <property type="molecule type" value="Genomic_DNA"/>
</dbReference>
<dbReference type="Pfam" id="PF00710">
    <property type="entry name" value="Asparaginase"/>
    <property type="match status" value="1"/>
</dbReference>
<keyword evidence="7" id="KW-1185">Reference proteome</keyword>
<sequence length="323" mass="33190">MTDVLLVTTGDTIAYRQYSGQPTIASGTELLAAAAVDTAPLQTRVEEVRAEPSWDTSPGTMLALARRVRTALLDDGFEGVVVTHGVDTLEETAFLTDLMAGCAATRGGIVFTGAIRCLDAPDTDGPANLSAAITAAAAPATTGLGALVCFNGVLHSARWATLADTTIRSPFSSAPHPPLGRVTDGEVVVTGIPPARPQYVDGIPESDVAVIKTYPGITSALLHAAVDAGARGIVLEGTGTGNVPVELFSTINELTEWDIPVVLASRARTHRAAADQSRDGSGLATKVGAISARGLTSTHARIALMVALGAGGVTAVRNWFSQL</sequence>
<feature type="domain" description="Asparaginase/glutaminase C-terminal" evidence="5">
    <location>
        <begin position="207"/>
        <end position="320"/>
    </location>
</feature>